<dbReference type="GO" id="GO:0051287">
    <property type="term" value="F:NAD binding"/>
    <property type="evidence" value="ECO:0007669"/>
    <property type="project" value="InterPro"/>
</dbReference>
<dbReference type="GeneID" id="36832978"/>
<dbReference type="Pfam" id="PF02826">
    <property type="entry name" value="2-Hacid_dh_C"/>
    <property type="match status" value="1"/>
</dbReference>
<dbReference type="Proteomes" id="UP000248044">
    <property type="component" value="Chromosome"/>
</dbReference>
<dbReference type="InterPro" id="IPR050223">
    <property type="entry name" value="D-isomer_2-hydroxyacid_DH"/>
</dbReference>
<keyword evidence="1 3" id="KW-0560">Oxidoreductase</keyword>
<dbReference type="CDD" id="cd12165">
    <property type="entry name" value="2-Hacid_dh_6"/>
    <property type="match status" value="1"/>
</dbReference>
<sequence>MIISSEKLPEKAKQIIQVKDENVTEEDLKEAIALLTWPRKISEYIDKMPKLQVIQTFSAGVDDVPFSKIPPNVKIFSNAGAYALPVAEHAFGLILSLAKGINKRKRIESYQLNGKIILILGGGGIGSEIAKIARNGFNMKIIGISRSFRNPELFDERYALDKLDELIGKADVIVDTLPLNKETLGILNYQRLSKIKDKAILVNVGRGETIVEKDIIKILKERPSLRFGTDVFWRVNGVENFNSELWNIENFAGTLHIAGGYASTEVLESAMIKACENLSKFLKEGKAENEVKISDYM</sequence>
<dbReference type="Pfam" id="PF00389">
    <property type="entry name" value="2-Hacid_dh"/>
    <property type="match status" value="1"/>
</dbReference>
<protein>
    <submittedName>
        <fullName evidence="6">3-phosphoglycerate dehydrogenase</fullName>
    </submittedName>
</protein>
<evidence type="ECO:0000313" key="7">
    <source>
        <dbReference type="Proteomes" id="UP000248044"/>
    </source>
</evidence>
<organism evidence="6 7">
    <name type="scientific">Acidianus brierleyi</name>
    <dbReference type="NCBI Taxonomy" id="41673"/>
    <lineage>
        <taxon>Archaea</taxon>
        <taxon>Thermoproteota</taxon>
        <taxon>Thermoprotei</taxon>
        <taxon>Sulfolobales</taxon>
        <taxon>Sulfolobaceae</taxon>
        <taxon>Acidianus</taxon>
    </lineage>
</organism>
<gene>
    <name evidence="6" type="ORF">DFR85_12440</name>
</gene>
<dbReference type="Gene3D" id="3.40.50.720">
    <property type="entry name" value="NAD(P)-binding Rossmann-like Domain"/>
    <property type="match status" value="2"/>
</dbReference>
<reference evidence="6 7" key="1">
    <citation type="submission" date="2018-05" db="EMBL/GenBank/DDBJ databases">
        <title>Complete Genome Sequences of Extremely Thermoacidophilic, Metal-Mobilizing Type-Strain Members of the Archaeal Family Sulfolobaceae: Acidianus brierleyi DSM-1651T, Acidianus sulfidivorans DSM-18786T, Metallosphaera hakonensis DSM-7519T, and Metallosphaera prunae DSM-10039T.</title>
        <authorList>
            <person name="Counts J.A."/>
            <person name="Kelly R.M."/>
        </authorList>
    </citation>
    <scope>NUCLEOTIDE SEQUENCE [LARGE SCALE GENOMIC DNA]</scope>
    <source>
        <strain evidence="6 7">DSM 1651</strain>
    </source>
</reference>
<dbReference type="PANTHER" id="PTHR10996:SF178">
    <property type="entry name" value="2-HYDROXYACID DEHYDROGENASE YGL185C-RELATED"/>
    <property type="match status" value="1"/>
</dbReference>
<dbReference type="RefSeq" id="WP_110271162.1">
    <property type="nucleotide sequence ID" value="NZ_CP029289.2"/>
</dbReference>
<feature type="domain" description="D-isomer specific 2-hydroxyacid dehydrogenase catalytic" evidence="4">
    <location>
        <begin position="15"/>
        <end position="292"/>
    </location>
</feature>
<dbReference type="GO" id="GO:0016618">
    <property type="term" value="F:hydroxypyruvate reductase [NAD(P)H] activity"/>
    <property type="evidence" value="ECO:0007669"/>
    <property type="project" value="TreeGrafter"/>
</dbReference>
<keyword evidence="2" id="KW-0520">NAD</keyword>
<feature type="domain" description="D-isomer specific 2-hydroxyacid dehydrogenase NAD-binding" evidence="5">
    <location>
        <begin position="102"/>
        <end position="258"/>
    </location>
</feature>
<proteinExistence type="inferred from homology"/>
<evidence type="ECO:0000259" key="5">
    <source>
        <dbReference type="Pfam" id="PF02826"/>
    </source>
</evidence>
<evidence type="ECO:0000256" key="1">
    <source>
        <dbReference type="ARBA" id="ARBA00023002"/>
    </source>
</evidence>
<name>A0A2U9IGW2_9CREN</name>
<keyword evidence="7" id="KW-1185">Reference proteome</keyword>
<dbReference type="SUPFAM" id="SSF51735">
    <property type="entry name" value="NAD(P)-binding Rossmann-fold domains"/>
    <property type="match status" value="1"/>
</dbReference>
<dbReference type="PANTHER" id="PTHR10996">
    <property type="entry name" value="2-HYDROXYACID DEHYDROGENASE-RELATED"/>
    <property type="match status" value="1"/>
</dbReference>
<accession>A0A2U9IGW2</accession>
<dbReference type="InterPro" id="IPR006140">
    <property type="entry name" value="D-isomer_DH_NAD-bd"/>
</dbReference>
<dbReference type="GO" id="GO:0030267">
    <property type="term" value="F:glyoxylate reductase (NADPH) activity"/>
    <property type="evidence" value="ECO:0007669"/>
    <property type="project" value="TreeGrafter"/>
</dbReference>
<dbReference type="InterPro" id="IPR006139">
    <property type="entry name" value="D-isomer_2_OHA_DH_cat_dom"/>
</dbReference>
<dbReference type="OrthoDB" id="34275at2157"/>
<evidence type="ECO:0000259" key="4">
    <source>
        <dbReference type="Pfam" id="PF00389"/>
    </source>
</evidence>
<dbReference type="EMBL" id="CP029289">
    <property type="protein sequence ID" value="AWR95282.1"/>
    <property type="molecule type" value="Genomic_DNA"/>
</dbReference>
<dbReference type="KEGG" id="abri:DFR85_12440"/>
<dbReference type="AlphaFoldDB" id="A0A2U9IGW2"/>
<evidence type="ECO:0000256" key="3">
    <source>
        <dbReference type="RuleBase" id="RU003719"/>
    </source>
</evidence>
<evidence type="ECO:0000313" key="6">
    <source>
        <dbReference type="EMBL" id="AWR95282.1"/>
    </source>
</evidence>
<comment type="similarity">
    <text evidence="3">Belongs to the D-isomer specific 2-hydroxyacid dehydrogenase family.</text>
</comment>
<dbReference type="SUPFAM" id="SSF52283">
    <property type="entry name" value="Formate/glycerate dehydrogenase catalytic domain-like"/>
    <property type="match status" value="1"/>
</dbReference>
<evidence type="ECO:0000256" key="2">
    <source>
        <dbReference type="ARBA" id="ARBA00023027"/>
    </source>
</evidence>
<dbReference type="GO" id="GO:0005829">
    <property type="term" value="C:cytosol"/>
    <property type="evidence" value="ECO:0007669"/>
    <property type="project" value="TreeGrafter"/>
</dbReference>
<dbReference type="InterPro" id="IPR036291">
    <property type="entry name" value="NAD(P)-bd_dom_sf"/>
</dbReference>